<name>A0A6G1JW76_9PLEO</name>
<dbReference type="InterPro" id="IPR020846">
    <property type="entry name" value="MFS_dom"/>
</dbReference>
<feature type="transmembrane region" description="Helical" evidence="6">
    <location>
        <begin position="321"/>
        <end position="342"/>
    </location>
</feature>
<gene>
    <name evidence="8" type="ORF">K504DRAFT_484917</name>
</gene>
<dbReference type="Proteomes" id="UP000799428">
    <property type="component" value="Unassembled WGS sequence"/>
</dbReference>
<dbReference type="GO" id="GO:0005886">
    <property type="term" value="C:plasma membrane"/>
    <property type="evidence" value="ECO:0007669"/>
    <property type="project" value="TreeGrafter"/>
</dbReference>
<dbReference type="PROSITE" id="PS50850">
    <property type="entry name" value="MFS"/>
    <property type="match status" value="1"/>
</dbReference>
<evidence type="ECO:0000256" key="3">
    <source>
        <dbReference type="ARBA" id="ARBA00022692"/>
    </source>
</evidence>
<evidence type="ECO:0000256" key="2">
    <source>
        <dbReference type="ARBA" id="ARBA00022448"/>
    </source>
</evidence>
<sequence>MSPLSATTYFPPLNILAHGLKVSNASINLTVTAYIIFQGLVPALFGNLANSLGRQPVFIIGFVIYISASVGLALQNYFAALMVLRCIQSAGTSSTVAISVSVAADVSTHAKRGKYMGFVTSGTAMGTAVGPVIGGILSHFLGWRSIFWFLAIVVGVYMVPLVLWFPETGRNVVGNGSVEAQRWNRPLYNIFMSLLKRNRITAASIQNTTLEATNTSPPLYKMIPNPLETLKLMIYKDVALILLHNATVYTASNTITASTPYLFSKIYHFDVLIINNRFLAPLLSGWLLDWNFHRVALKSGISIDDKRSQSMADFQIERARLIIALPMAVLGAAALLCYGWVLEIDRPLSAVLVLQFVIGLSVTGAFKVMNVVIVDYRKFFLQTSALPYPEDPATATAANNLMRCWSGGVANYLIIVMINAMERRWCFTFVSLVLLVSTSMLLVLLRYGPGWRKERTAKEEV</sequence>
<keyword evidence="4 6" id="KW-1133">Transmembrane helix</keyword>
<dbReference type="InterPro" id="IPR036259">
    <property type="entry name" value="MFS_trans_sf"/>
</dbReference>
<organism evidence="8 9">
    <name type="scientific">Pleomassaria siparia CBS 279.74</name>
    <dbReference type="NCBI Taxonomy" id="1314801"/>
    <lineage>
        <taxon>Eukaryota</taxon>
        <taxon>Fungi</taxon>
        <taxon>Dikarya</taxon>
        <taxon>Ascomycota</taxon>
        <taxon>Pezizomycotina</taxon>
        <taxon>Dothideomycetes</taxon>
        <taxon>Pleosporomycetidae</taxon>
        <taxon>Pleosporales</taxon>
        <taxon>Pleomassariaceae</taxon>
        <taxon>Pleomassaria</taxon>
    </lineage>
</organism>
<keyword evidence="2" id="KW-0813">Transport</keyword>
<evidence type="ECO:0000313" key="8">
    <source>
        <dbReference type="EMBL" id="KAF2704750.1"/>
    </source>
</evidence>
<dbReference type="OrthoDB" id="2441642at2759"/>
<keyword evidence="3 6" id="KW-0812">Transmembrane</keyword>
<accession>A0A6G1JW76</accession>
<dbReference type="EMBL" id="MU005781">
    <property type="protein sequence ID" value="KAF2704750.1"/>
    <property type="molecule type" value="Genomic_DNA"/>
</dbReference>
<feature type="transmembrane region" description="Helical" evidence="6">
    <location>
        <begin position="115"/>
        <end position="140"/>
    </location>
</feature>
<evidence type="ECO:0000259" key="7">
    <source>
        <dbReference type="PROSITE" id="PS50850"/>
    </source>
</evidence>
<dbReference type="PANTHER" id="PTHR23502">
    <property type="entry name" value="MAJOR FACILITATOR SUPERFAMILY"/>
    <property type="match status" value="1"/>
</dbReference>
<feature type="transmembrane region" description="Helical" evidence="6">
    <location>
        <begin position="425"/>
        <end position="445"/>
    </location>
</feature>
<dbReference type="SUPFAM" id="SSF103473">
    <property type="entry name" value="MFS general substrate transporter"/>
    <property type="match status" value="1"/>
</dbReference>
<evidence type="ECO:0000313" key="9">
    <source>
        <dbReference type="Proteomes" id="UP000799428"/>
    </source>
</evidence>
<comment type="subcellular location">
    <subcellularLocation>
        <location evidence="1">Membrane</location>
        <topology evidence="1">Multi-pass membrane protein</topology>
    </subcellularLocation>
</comment>
<reference evidence="8" key="1">
    <citation type="journal article" date="2020" name="Stud. Mycol.">
        <title>101 Dothideomycetes genomes: a test case for predicting lifestyles and emergence of pathogens.</title>
        <authorList>
            <person name="Haridas S."/>
            <person name="Albert R."/>
            <person name="Binder M."/>
            <person name="Bloem J."/>
            <person name="Labutti K."/>
            <person name="Salamov A."/>
            <person name="Andreopoulos B."/>
            <person name="Baker S."/>
            <person name="Barry K."/>
            <person name="Bills G."/>
            <person name="Bluhm B."/>
            <person name="Cannon C."/>
            <person name="Castanera R."/>
            <person name="Culley D."/>
            <person name="Daum C."/>
            <person name="Ezra D."/>
            <person name="Gonzalez J."/>
            <person name="Henrissat B."/>
            <person name="Kuo A."/>
            <person name="Liang C."/>
            <person name="Lipzen A."/>
            <person name="Lutzoni F."/>
            <person name="Magnuson J."/>
            <person name="Mondo S."/>
            <person name="Nolan M."/>
            <person name="Ohm R."/>
            <person name="Pangilinan J."/>
            <person name="Park H.-J."/>
            <person name="Ramirez L."/>
            <person name="Alfaro M."/>
            <person name="Sun H."/>
            <person name="Tritt A."/>
            <person name="Yoshinaga Y."/>
            <person name="Zwiers L.-H."/>
            <person name="Turgeon B."/>
            <person name="Goodwin S."/>
            <person name="Spatafora J."/>
            <person name="Crous P."/>
            <person name="Grigoriev I."/>
        </authorList>
    </citation>
    <scope>NUCLEOTIDE SEQUENCE</scope>
    <source>
        <strain evidence="8">CBS 279.74</strain>
    </source>
</reference>
<dbReference type="FunFam" id="1.20.1720.10:FF:000009">
    <property type="entry name" value="MFS multidrug transporter"/>
    <property type="match status" value="1"/>
</dbReference>
<evidence type="ECO:0000256" key="4">
    <source>
        <dbReference type="ARBA" id="ARBA00022989"/>
    </source>
</evidence>
<feature type="domain" description="Major facilitator superfamily (MFS) profile" evidence="7">
    <location>
        <begin position="1"/>
        <end position="449"/>
    </location>
</feature>
<feature type="transmembrane region" description="Helical" evidence="6">
    <location>
        <begin position="25"/>
        <end position="45"/>
    </location>
</feature>
<feature type="transmembrane region" description="Helical" evidence="6">
    <location>
        <begin position="57"/>
        <end position="74"/>
    </location>
</feature>
<keyword evidence="9" id="KW-1185">Reference proteome</keyword>
<dbReference type="Pfam" id="PF07690">
    <property type="entry name" value="MFS_1"/>
    <property type="match status" value="1"/>
</dbReference>
<dbReference type="InterPro" id="IPR011701">
    <property type="entry name" value="MFS"/>
</dbReference>
<keyword evidence="5 6" id="KW-0472">Membrane</keyword>
<evidence type="ECO:0000256" key="6">
    <source>
        <dbReference type="SAM" id="Phobius"/>
    </source>
</evidence>
<proteinExistence type="predicted"/>
<dbReference type="Gene3D" id="1.20.1720.10">
    <property type="entry name" value="Multidrug resistance protein D"/>
    <property type="match status" value="1"/>
</dbReference>
<evidence type="ECO:0000256" key="5">
    <source>
        <dbReference type="ARBA" id="ARBA00023136"/>
    </source>
</evidence>
<dbReference type="GO" id="GO:0022857">
    <property type="term" value="F:transmembrane transporter activity"/>
    <property type="evidence" value="ECO:0007669"/>
    <property type="project" value="InterPro"/>
</dbReference>
<evidence type="ECO:0000256" key="1">
    <source>
        <dbReference type="ARBA" id="ARBA00004141"/>
    </source>
</evidence>
<protein>
    <submittedName>
        <fullName evidence="8">Putative MFS transporter</fullName>
    </submittedName>
</protein>
<dbReference type="PANTHER" id="PTHR23502:SF51">
    <property type="entry name" value="QUINIDINE RESISTANCE PROTEIN 1-RELATED"/>
    <property type="match status" value="1"/>
</dbReference>
<dbReference type="AlphaFoldDB" id="A0A6G1JW76"/>
<feature type="transmembrane region" description="Helical" evidence="6">
    <location>
        <begin position="348"/>
        <end position="369"/>
    </location>
</feature>
<feature type="transmembrane region" description="Helical" evidence="6">
    <location>
        <begin position="146"/>
        <end position="165"/>
    </location>
</feature>